<feature type="compositionally biased region" description="Basic and acidic residues" evidence="1">
    <location>
        <begin position="1"/>
        <end position="11"/>
    </location>
</feature>
<gene>
    <name evidence="2" type="ORF">RNC47_13300</name>
</gene>
<reference evidence="3" key="1">
    <citation type="submission" date="2023-07" db="EMBL/GenBank/DDBJ databases">
        <title>30 novel species of actinomycetes from the DSMZ collection.</title>
        <authorList>
            <person name="Nouioui I."/>
        </authorList>
    </citation>
    <scope>NUCLEOTIDE SEQUENCE [LARGE SCALE GENOMIC DNA]</scope>
    <source>
        <strain evidence="3">DSM 44918</strain>
    </source>
</reference>
<dbReference type="EMBL" id="JAVREM010000012">
    <property type="protein sequence ID" value="MDT0319315.1"/>
    <property type="molecule type" value="Genomic_DNA"/>
</dbReference>
<name>A0ABU2LP08_9ACTN</name>
<sequence length="123" mass="13913">MASRHDRATQERRRRLRERQENERKEFRRRQQAQMAALNEIDGAVERFEAAHAAVAAALANAVQVFPSVEALAEVTAFDAKEIRAYERRHRREQQGAQRRPVGGEQVPQQASGEAEPVTVPTG</sequence>
<comment type="caution">
    <text evidence="2">The sequence shown here is derived from an EMBL/GenBank/DDBJ whole genome shotgun (WGS) entry which is preliminary data.</text>
</comment>
<accession>A0ABU2LP08</accession>
<organism evidence="2 3">
    <name type="scientific">Streptomyces millisiae</name>
    <dbReference type="NCBI Taxonomy" id="3075542"/>
    <lineage>
        <taxon>Bacteria</taxon>
        <taxon>Bacillati</taxon>
        <taxon>Actinomycetota</taxon>
        <taxon>Actinomycetes</taxon>
        <taxon>Kitasatosporales</taxon>
        <taxon>Streptomycetaceae</taxon>
        <taxon>Streptomyces</taxon>
    </lineage>
</organism>
<dbReference type="Proteomes" id="UP001183420">
    <property type="component" value="Unassembled WGS sequence"/>
</dbReference>
<feature type="region of interest" description="Disordered" evidence="1">
    <location>
        <begin position="88"/>
        <end position="123"/>
    </location>
</feature>
<evidence type="ECO:0000256" key="1">
    <source>
        <dbReference type="SAM" id="MobiDB-lite"/>
    </source>
</evidence>
<proteinExistence type="predicted"/>
<evidence type="ECO:0000313" key="2">
    <source>
        <dbReference type="EMBL" id="MDT0319315.1"/>
    </source>
</evidence>
<evidence type="ECO:0000313" key="3">
    <source>
        <dbReference type="Proteomes" id="UP001183420"/>
    </source>
</evidence>
<dbReference type="RefSeq" id="WP_311598549.1">
    <property type="nucleotide sequence ID" value="NZ_JAVREM010000012.1"/>
</dbReference>
<protein>
    <submittedName>
        <fullName evidence="2">Uncharacterized protein</fullName>
    </submittedName>
</protein>
<keyword evidence="3" id="KW-1185">Reference proteome</keyword>
<feature type="region of interest" description="Disordered" evidence="1">
    <location>
        <begin position="1"/>
        <end position="31"/>
    </location>
</feature>